<protein>
    <submittedName>
        <fullName evidence="1">Uncharacterized protein</fullName>
    </submittedName>
</protein>
<reference evidence="1 2" key="1">
    <citation type="submission" date="2023-07" db="EMBL/GenBank/DDBJ databases">
        <title>Sequencing the genomes of 1000 actinobacteria strains.</title>
        <authorList>
            <person name="Klenk H.-P."/>
        </authorList>
    </citation>
    <scope>NUCLEOTIDE SEQUENCE [LARGE SCALE GENOMIC DNA]</scope>
    <source>
        <strain evidence="1 2">DSM 44711</strain>
    </source>
</reference>
<dbReference type="EMBL" id="JAVDYC010000001">
    <property type="protein sequence ID" value="MDR7327697.1"/>
    <property type="molecule type" value="Genomic_DNA"/>
</dbReference>
<gene>
    <name evidence="1" type="ORF">J2S44_007947</name>
</gene>
<accession>A0AAE3ZXG5</accession>
<organism evidence="1 2">
    <name type="scientific">Catenuloplanes niger</name>
    <dbReference type="NCBI Taxonomy" id="587534"/>
    <lineage>
        <taxon>Bacteria</taxon>
        <taxon>Bacillati</taxon>
        <taxon>Actinomycetota</taxon>
        <taxon>Actinomycetes</taxon>
        <taxon>Micromonosporales</taxon>
        <taxon>Micromonosporaceae</taxon>
        <taxon>Catenuloplanes</taxon>
    </lineage>
</organism>
<evidence type="ECO:0000313" key="2">
    <source>
        <dbReference type="Proteomes" id="UP001183629"/>
    </source>
</evidence>
<dbReference type="RefSeq" id="WP_310428209.1">
    <property type="nucleotide sequence ID" value="NZ_JAVDYC010000001.1"/>
</dbReference>
<comment type="caution">
    <text evidence="1">The sequence shown here is derived from an EMBL/GenBank/DDBJ whole genome shotgun (WGS) entry which is preliminary data.</text>
</comment>
<keyword evidence="2" id="KW-1185">Reference proteome</keyword>
<evidence type="ECO:0000313" key="1">
    <source>
        <dbReference type="EMBL" id="MDR7327697.1"/>
    </source>
</evidence>
<name>A0AAE3ZXG5_9ACTN</name>
<dbReference type="AlphaFoldDB" id="A0AAE3ZXG5"/>
<sequence>MSLSISVWVPDEDAYAGRRGVENPPGVNTGVGAENFRYTLWGSEAARSLGATLLPQLADITVENRGNLQVSPEQLDAFARECRLLEDNVDYLSERTIGDSDRILHYLATMKEAVRRAEAVGGGIIVW</sequence>
<proteinExistence type="predicted"/>
<dbReference type="Proteomes" id="UP001183629">
    <property type="component" value="Unassembled WGS sequence"/>
</dbReference>